<comment type="subcellular location">
    <subcellularLocation>
        <location evidence="1">Cytoplasm</location>
    </subcellularLocation>
</comment>
<evidence type="ECO:0000256" key="1">
    <source>
        <dbReference type="ARBA" id="ARBA00004496"/>
    </source>
</evidence>
<accession>A0A6P8ZH84</accession>
<keyword evidence="6" id="KW-0391">Immunity</keyword>
<dbReference type="GO" id="GO:0005737">
    <property type="term" value="C:cytoplasm"/>
    <property type="evidence" value="ECO:0007669"/>
    <property type="project" value="UniProtKB-SubCell"/>
</dbReference>
<dbReference type="PROSITE" id="PS51981">
    <property type="entry name" value="ZF_RZ"/>
    <property type="match status" value="1"/>
</dbReference>
<sequence>MGRDGEVREELEKFGRIEEVLYVKEAVGLSSGHWYKCPNGHFYVIGDCGGAMQESVCNECKATIGGTNHRLRSDNALARELGATAPAWPQ</sequence>
<protein>
    <submittedName>
        <fullName evidence="9">NFX1-type zinc finger-containing protein 1-like</fullName>
    </submittedName>
</protein>
<dbReference type="InParanoid" id="A0A6P8ZH84"/>
<dbReference type="Proteomes" id="UP000515158">
    <property type="component" value="Unplaced"/>
</dbReference>
<dbReference type="OrthoDB" id="2423195at2759"/>
<reference evidence="9" key="1">
    <citation type="submission" date="2025-08" db="UniProtKB">
        <authorList>
            <consortium name="RefSeq"/>
        </authorList>
    </citation>
    <scope>IDENTIFICATION</scope>
    <source>
        <tissue evidence="9">Total insect</tissue>
    </source>
</reference>
<keyword evidence="8" id="KW-1185">Reference proteome</keyword>
<gene>
    <name evidence="9" type="primary">LOC117639648</name>
</gene>
<feature type="domain" description="RZ-type" evidence="7">
    <location>
        <begin position="12"/>
        <end position="84"/>
    </location>
</feature>
<dbReference type="RefSeq" id="XP_034231409.1">
    <property type="nucleotide sequence ID" value="XM_034375518.1"/>
</dbReference>
<evidence type="ECO:0000256" key="4">
    <source>
        <dbReference type="ARBA" id="ARBA00022771"/>
    </source>
</evidence>
<dbReference type="Pfam" id="PF20173">
    <property type="entry name" value="ZnF_RZ-type"/>
    <property type="match status" value="1"/>
</dbReference>
<keyword evidence="2" id="KW-0963">Cytoplasm</keyword>
<keyword evidence="4" id="KW-0863">Zinc-finger</keyword>
<name>A0A6P8ZH84_THRPL</name>
<evidence type="ECO:0000256" key="3">
    <source>
        <dbReference type="ARBA" id="ARBA00022723"/>
    </source>
</evidence>
<dbReference type="KEGG" id="tpal:117639648"/>
<proteinExistence type="predicted"/>
<evidence type="ECO:0000256" key="5">
    <source>
        <dbReference type="ARBA" id="ARBA00022833"/>
    </source>
</evidence>
<dbReference type="InterPro" id="IPR046439">
    <property type="entry name" value="ZF_RZ_dom"/>
</dbReference>
<keyword evidence="5" id="KW-0862">Zinc</keyword>
<dbReference type="GeneID" id="117639648"/>
<evidence type="ECO:0000313" key="8">
    <source>
        <dbReference type="Proteomes" id="UP000515158"/>
    </source>
</evidence>
<evidence type="ECO:0000256" key="2">
    <source>
        <dbReference type="ARBA" id="ARBA00022490"/>
    </source>
</evidence>
<dbReference type="GO" id="GO:0008270">
    <property type="term" value="F:zinc ion binding"/>
    <property type="evidence" value="ECO:0007669"/>
    <property type="project" value="UniProtKB-KW"/>
</dbReference>
<organism evidence="9">
    <name type="scientific">Thrips palmi</name>
    <name type="common">Melon thrips</name>
    <dbReference type="NCBI Taxonomy" id="161013"/>
    <lineage>
        <taxon>Eukaryota</taxon>
        <taxon>Metazoa</taxon>
        <taxon>Ecdysozoa</taxon>
        <taxon>Arthropoda</taxon>
        <taxon>Hexapoda</taxon>
        <taxon>Insecta</taxon>
        <taxon>Pterygota</taxon>
        <taxon>Neoptera</taxon>
        <taxon>Paraneoptera</taxon>
        <taxon>Thysanoptera</taxon>
        <taxon>Terebrantia</taxon>
        <taxon>Thripoidea</taxon>
        <taxon>Thripidae</taxon>
        <taxon>Thrips</taxon>
    </lineage>
</organism>
<evidence type="ECO:0000313" key="9">
    <source>
        <dbReference type="RefSeq" id="XP_034231409.1"/>
    </source>
</evidence>
<evidence type="ECO:0000256" key="6">
    <source>
        <dbReference type="ARBA" id="ARBA00022859"/>
    </source>
</evidence>
<dbReference type="GO" id="GO:0002376">
    <property type="term" value="P:immune system process"/>
    <property type="evidence" value="ECO:0007669"/>
    <property type="project" value="UniProtKB-KW"/>
</dbReference>
<evidence type="ECO:0000259" key="7">
    <source>
        <dbReference type="PROSITE" id="PS51981"/>
    </source>
</evidence>
<keyword evidence="3" id="KW-0479">Metal-binding</keyword>
<dbReference type="AlphaFoldDB" id="A0A6P8ZH84"/>